<dbReference type="EMBL" id="GBRH01238065">
    <property type="protein sequence ID" value="JAD59830.1"/>
    <property type="molecule type" value="Transcribed_RNA"/>
</dbReference>
<organism evidence="1">
    <name type="scientific">Arundo donax</name>
    <name type="common">Giant reed</name>
    <name type="synonym">Donax arundinaceus</name>
    <dbReference type="NCBI Taxonomy" id="35708"/>
    <lineage>
        <taxon>Eukaryota</taxon>
        <taxon>Viridiplantae</taxon>
        <taxon>Streptophyta</taxon>
        <taxon>Embryophyta</taxon>
        <taxon>Tracheophyta</taxon>
        <taxon>Spermatophyta</taxon>
        <taxon>Magnoliopsida</taxon>
        <taxon>Liliopsida</taxon>
        <taxon>Poales</taxon>
        <taxon>Poaceae</taxon>
        <taxon>PACMAD clade</taxon>
        <taxon>Arundinoideae</taxon>
        <taxon>Arundineae</taxon>
        <taxon>Arundo</taxon>
    </lineage>
</organism>
<reference evidence="1" key="2">
    <citation type="journal article" date="2015" name="Data Brief">
        <title>Shoot transcriptome of the giant reed, Arundo donax.</title>
        <authorList>
            <person name="Barrero R.A."/>
            <person name="Guerrero F.D."/>
            <person name="Moolhuijzen P."/>
            <person name="Goolsby J.A."/>
            <person name="Tidwell J."/>
            <person name="Bellgard S.E."/>
            <person name="Bellgard M.I."/>
        </authorList>
    </citation>
    <scope>NUCLEOTIDE SEQUENCE</scope>
    <source>
        <tissue evidence="1">Shoot tissue taken approximately 20 cm above the soil surface</tissue>
    </source>
</reference>
<name>A0A0A9BF14_ARUDO</name>
<accession>A0A0A9BF14</accession>
<dbReference type="AlphaFoldDB" id="A0A0A9BF14"/>
<sequence>MLEHLYGMPVVARSSCSLTPWCLHAELFMFFSSTVQNS</sequence>
<protein>
    <submittedName>
        <fullName evidence="1">Uncharacterized protein</fullName>
    </submittedName>
</protein>
<reference evidence="1" key="1">
    <citation type="submission" date="2014-09" db="EMBL/GenBank/DDBJ databases">
        <authorList>
            <person name="Magalhaes I.L.F."/>
            <person name="Oliveira U."/>
            <person name="Santos F.R."/>
            <person name="Vidigal T.H.D.A."/>
            <person name="Brescovit A.D."/>
            <person name="Santos A.J."/>
        </authorList>
    </citation>
    <scope>NUCLEOTIDE SEQUENCE</scope>
    <source>
        <tissue evidence="1">Shoot tissue taken approximately 20 cm above the soil surface</tissue>
    </source>
</reference>
<proteinExistence type="predicted"/>
<evidence type="ECO:0000313" key="1">
    <source>
        <dbReference type="EMBL" id="JAD59830.1"/>
    </source>
</evidence>